<feature type="compositionally biased region" description="Acidic residues" evidence="1">
    <location>
        <begin position="159"/>
        <end position="168"/>
    </location>
</feature>
<evidence type="ECO:0000256" key="1">
    <source>
        <dbReference type="SAM" id="MobiDB-lite"/>
    </source>
</evidence>
<accession>A0A9W8DUY2</accession>
<protein>
    <submittedName>
        <fullName evidence="2">Uncharacterized protein</fullName>
    </submittedName>
</protein>
<organism evidence="2 3">
    <name type="scientific">Tieghemiomyces parasiticus</name>
    <dbReference type="NCBI Taxonomy" id="78921"/>
    <lineage>
        <taxon>Eukaryota</taxon>
        <taxon>Fungi</taxon>
        <taxon>Fungi incertae sedis</taxon>
        <taxon>Zoopagomycota</taxon>
        <taxon>Kickxellomycotina</taxon>
        <taxon>Dimargaritomycetes</taxon>
        <taxon>Dimargaritales</taxon>
        <taxon>Dimargaritaceae</taxon>
        <taxon>Tieghemiomyces</taxon>
    </lineage>
</organism>
<evidence type="ECO:0000313" key="3">
    <source>
        <dbReference type="Proteomes" id="UP001150569"/>
    </source>
</evidence>
<dbReference type="Proteomes" id="UP001150569">
    <property type="component" value="Unassembled WGS sequence"/>
</dbReference>
<dbReference type="AlphaFoldDB" id="A0A9W8DUY2"/>
<sequence>MHPDDTAAVAATALTFLTQLRDAQYEALLPHCSDLLISRLRYLGDPSVLKTPGPAAEALLQWQSDTSFTQLRQLSRENPIALLPGFPLFQRADPVTLLAVAGFVQTGPTVTAVVLLREPTGWTYHNLREFDPDPRSLGMDWWPSVEAAEAGGNATDNPNQEDGDDDDYWGQYDNKTTNPGAPARTASSSALSTGPEDSYWSQYDAPSPAPNAPAPDTVVPARVITSGLAFNQEAVSPVELFNRLKTLSESEGEDEAADHTLAAAQVTRNLPPAELAIPPVAGGEVADMSDGPSQGSPPDHQTTVRDALRAMHVMARSLGVSSAAFVDLAREAADES</sequence>
<feature type="region of interest" description="Disordered" evidence="1">
    <location>
        <begin position="149"/>
        <end position="216"/>
    </location>
</feature>
<name>A0A9W8DUY2_9FUNG</name>
<evidence type="ECO:0000313" key="2">
    <source>
        <dbReference type="EMBL" id="KAJ1924623.1"/>
    </source>
</evidence>
<feature type="compositionally biased region" description="Polar residues" evidence="1">
    <location>
        <begin position="291"/>
        <end position="301"/>
    </location>
</feature>
<gene>
    <name evidence="2" type="ORF">IWQ60_005070</name>
</gene>
<feature type="region of interest" description="Disordered" evidence="1">
    <location>
        <begin position="282"/>
        <end position="302"/>
    </location>
</feature>
<keyword evidence="3" id="KW-1185">Reference proteome</keyword>
<proteinExistence type="predicted"/>
<reference evidence="2" key="1">
    <citation type="submission" date="2022-07" db="EMBL/GenBank/DDBJ databases">
        <title>Phylogenomic reconstructions and comparative analyses of Kickxellomycotina fungi.</title>
        <authorList>
            <person name="Reynolds N.K."/>
            <person name="Stajich J.E."/>
            <person name="Barry K."/>
            <person name="Grigoriev I.V."/>
            <person name="Crous P."/>
            <person name="Smith M.E."/>
        </authorList>
    </citation>
    <scope>NUCLEOTIDE SEQUENCE</scope>
    <source>
        <strain evidence="2">RSA 861</strain>
    </source>
</reference>
<dbReference type="EMBL" id="JANBPT010000262">
    <property type="protein sequence ID" value="KAJ1924623.1"/>
    <property type="molecule type" value="Genomic_DNA"/>
</dbReference>
<feature type="compositionally biased region" description="Polar residues" evidence="1">
    <location>
        <begin position="174"/>
        <end position="192"/>
    </location>
</feature>
<comment type="caution">
    <text evidence="2">The sequence shown here is derived from an EMBL/GenBank/DDBJ whole genome shotgun (WGS) entry which is preliminary data.</text>
</comment>